<evidence type="ECO:0000256" key="1">
    <source>
        <dbReference type="ARBA" id="ARBA00000085"/>
    </source>
</evidence>
<dbReference type="PANTHER" id="PTHR43047">
    <property type="entry name" value="TWO-COMPONENT HISTIDINE PROTEIN KINASE"/>
    <property type="match status" value="1"/>
</dbReference>
<dbReference type="Pfam" id="PF00512">
    <property type="entry name" value="HisKA"/>
    <property type="match status" value="1"/>
</dbReference>
<dbReference type="Gene3D" id="3.30.565.10">
    <property type="entry name" value="Histidine kinase-like ATPase, C-terminal domain"/>
    <property type="match status" value="1"/>
</dbReference>
<comment type="caution">
    <text evidence="9">The sequence shown here is derived from an EMBL/GenBank/DDBJ whole genome shotgun (WGS) entry which is preliminary data.</text>
</comment>
<dbReference type="Pfam" id="PF02518">
    <property type="entry name" value="HATPase_c"/>
    <property type="match status" value="1"/>
</dbReference>
<evidence type="ECO:0000256" key="3">
    <source>
        <dbReference type="ARBA" id="ARBA00022553"/>
    </source>
</evidence>
<accession>R8ZYR2</accession>
<evidence type="ECO:0000256" key="5">
    <source>
        <dbReference type="ARBA" id="ARBA00022777"/>
    </source>
</evidence>
<dbReference type="SMART" id="SM00387">
    <property type="entry name" value="HATPase_c"/>
    <property type="match status" value="1"/>
</dbReference>
<organism evidence="9 10">
    <name type="scientific">Leptospira wolbachii serovar Codice str. CDC</name>
    <dbReference type="NCBI Taxonomy" id="1218599"/>
    <lineage>
        <taxon>Bacteria</taxon>
        <taxon>Pseudomonadati</taxon>
        <taxon>Spirochaetota</taxon>
        <taxon>Spirochaetia</taxon>
        <taxon>Leptospirales</taxon>
        <taxon>Leptospiraceae</taxon>
        <taxon>Leptospira</taxon>
    </lineage>
</organism>
<dbReference type="EC" id="2.7.13.3" evidence="2"/>
<sequence length="560" mass="63244">MLSSKLRMLIAPLPKNEAARLSALKGLEILDTPEEEMFDEITKMASLICDVPISLVSLIDETRQWFKSHHGLEDRETPRSLAFCSHAILGDEVFVVPNAKEDIRFKNNPLVEEAPNVIFYAGIPLALDDEIKLGTLCVIDNKPRELNKEQMQMLQLLAKQTIRLLQMRKATERLEIEKLAAEKASAAKRDFIAAISHDIRNPLNSLLGMSEMIRETDLNPTVLSYVDHIRNAGEVILHLVNDTIEISRLEENASVLKNEWFELYECLHILNSFFQAETKRKKIEFKLDSGVNKNVFLHSDKRKIEKIFWNLIANAVKFTTKGTITCSVQLETKTKGEGILQIEVKDTGPGISPEVKDRLFQKYNQFVPEGCGIPGSGLGLSIVKLSLEEMGGMVEVESKLGEGSTFKVKIPILWKTEEGKSGTTDSNIKPQSHLPSFSRPQRVLIADDNDLNRKVLRSYLKPLRFEIVETSNGTDAEKELHESPYDIAFLDIEMPGKNGTEIAKGFSEKSRRPVLFACTGLCMPEEKTHILTSGFDYFMPKPYQKEELYLHLKEIAEKGT</sequence>
<dbReference type="Gene3D" id="1.10.287.130">
    <property type="match status" value="1"/>
</dbReference>
<dbReference type="GO" id="GO:0005886">
    <property type="term" value="C:plasma membrane"/>
    <property type="evidence" value="ECO:0007669"/>
    <property type="project" value="TreeGrafter"/>
</dbReference>
<dbReference type="InterPro" id="IPR036890">
    <property type="entry name" value="HATPase_C_sf"/>
</dbReference>
<evidence type="ECO:0000313" key="9">
    <source>
        <dbReference type="EMBL" id="EOQ94992.1"/>
    </source>
</evidence>
<protein>
    <recommendedName>
        <fullName evidence="2">histidine kinase</fullName>
        <ecNumber evidence="2">2.7.13.3</ecNumber>
    </recommendedName>
</protein>
<evidence type="ECO:0000256" key="2">
    <source>
        <dbReference type="ARBA" id="ARBA00012438"/>
    </source>
</evidence>
<keyword evidence="3 6" id="KW-0597">Phosphoprotein</keyword>
<keyword evidence="4" id="KW-0808">Transferase</keyword>
<proteinExistence type="predicted"/>
<feature type="domain" description="Histidine kinase" evidence="7">
    <location>
        <begin position="194"/>
        <end position="414"/>
    </location>
</feature>
<dbReference type="SUPFAM" id="SSF47384">
    <property type="entry name" value="Homodimeric domain of signal transducing histidine kinase"/>
    <property type="match status" value="1"/>
</dbReference>
<dbReference type="GO" id="GO:0000155">
    <property type="term" value="F:phosphorelay sensor kinase activity"/>
    <property type="evidence" value="ECO:0007669"/>
    <property type="project" value="InterPro"/>
</dbReference>
<dbReference type="InterPro" id="IPR036097">
    <property type="entry name" value="HisK_dim/P_sf"/>
</dbReference>
<feature type="modified residue" description="4-aspartylphosphate" evidence="6">
    <location>
        <position position="491"/>
    </location>
</feature>
<dbReference type="EMBL" id="AOGZ02000016">
    <property type="protein sequence ID" value="EOQ94992.1"/>
    <property type="molecule type" value="Genomic_DNA"/>
</dbReference>
<keyword evidence="10" id="KW-1185">Reference proteome</keyword>
<dbReference type="PRINTS" id="PR00344">
    <property type="entry name" value="BCTRLSENSOR"/>
</dbReference>
<dbReference type="Gene3D" id="3.40.50.2300">
    <property type="match status" value="1"/>
</dbReference>
<dbReference type="InterPro" id="IPR004358">
    <property type="entry name" value="Sig_transdc_His_kin-like_C"/>
</dbReference>
<dbReference type="PROSITE" id="PS50110">
    <property type="entry name" value="RESPONSE_REGULATORY"/>
    <property type="match status" value="1"/>
</dbReference>
<dbReference type="InterPro" id="IPR029016">
    <property type="entry name" value="GAF-like_dom_sf"/>
</dbReference>
<dbReference type="CDD" id="cd17546">
    <property type="entry name" value="REC_hyHK_CKI1_RcsC-like"/>
    <property type="match status" value="1"/>
</dbReference>
<dbReference type="SUPFAM" id="SSF55781">
    <property type="entry name" value="GAF domain-like"/>
    <property type="match status" value="1"/>
</dbReference>
<dbReference type="InterPro" id="IPR005467">
    <property type="entry name" value="His_kinase_dom"/>
</dbReference>
<evidence type="ECO:0000259" key="8">
    <source>
        <dbReference type="PROSITE" id="PS50110"/>
    </source>
</evidence>
<dbReference type="CDD" id="cd00082">
    <property type="entry name" value="HisKA"/>
    <property type="match status" value="1"/>
</dbReference>
<dbReference type="STRING" id="1218599.LEP1GSC195_0775"/>
<reference evidence="9" key="1">
    <citation type="submission" date="2013-04" db="EMBL/GenBank/DDBJ databases">
        <authorList>
            <person name="Harkins D.M."/>
            <person name="Durkin A.S."/>
            <person name="Brinkac L.M."/>
            <person name="Haft D.H."/>
            <person name="Selengut J.D."/>
            <person name="Sanka R."/>
            <person name="DePew J."/>
            <person name="Purushe J."/>
            <person name="Galloway R.L."/>
            <person name="Vinetz J.M."/>
            <person name="Sutton G.G."/>
            <person name="Nierman W.C."/>
            <person name="Fouts D.E."/>
        </authorList>
    </citation>
    <scope>NUCLEOTIDE SEQUENCE [LARGE SCALE GENOMIC DNA]</scope>
    <source>
        <strain evidence="9">CDC</strain>
    </source>
</reference>
<dbReference type="SUPFAM" id="SSF52172">
    <property type="entry name" value="CheY-like"/>
    <property type="match status" value="1"/>
</dbReference>
<dbReference type="InterPro" id="IPR011006">
    <property type="entry name" value="CheY-like_superfamily"/>
</dbReference>
<evidence type="ECO:0000313" key="10">
    <source>
        <dbReference type="Proteomes" id="UP000013984"/>
    </source>
</evidence>
<evidence type="ECO:0000256" key="6">
    <source>
        <dbReference type="PROSITE-ProRule" id="PRU00169"/>
    </source>
</evidence>
<evidence type="ECO:0000256" key="4">
    <source>
        <dbReference type="ARBA" id="ARBA00022679"/>
    </source>
</evidence>
<dbReference type="SMART" id="SM00065">
    <property type="entry name" value="GAF"/>
    <property type="match status" value="1"/>
</dbReference>
<dbReference type="SMART" id="SM00388">
    <property type="entry name" value="HisKA"/>
    <property type="match status" value="1"/>
</dbReference>
<dbReference type="GO" id="GO:0009927">
    <property type="term" value="F:histidine phosphotransfer kinase activity"/>
    <property type="evidence" value="ECO:0007669"/>
    <property type="project" value="TreeGrafter"/>
</dbReference>
<dbReference type="InterPro" id="IPR001789">
    <property type="entry name" value="Sig_transdc_resp-reg_receiver"/>
</dbReference>
<comment type="catalytic activity">
    <reaction evidence="1">
        <text>ATP + protein L-histidine = ADP + protein N-phospho-L-histidine.</text>
        <dbReference type="EC" id="2.7.13.3"/>
    </reaction>
</comment>
<dbReference type="Pfam" id="PF00072">
    <property type="entry name" value="Response_reg"/>
    <property type="match status" value="1"/>
</dbReference>
<dbReference type="Proteomes" id="UP000013984">
    <property type="component" value="Unassembled WGS sequence"/>
</dbReference>
<dbReference type="PROSITE" id="PS50109">
    <property type="entry name" value="HIS_KIN"/>
    <property type="match status" value="1"/>
</dbReference>
<name>R8ZYR2_9LEPT</name>
<dbReference type="AlphaFoldDB" id="R8ZYR2"/>
<dbReference type="PANTHER" id="PTHR43047:SF72">
    <property type="entry name" value="OSMOSENSING HISTIDINE PROTEIN KINASE SLN1"/>
    <property type="match status" value="1"/>
</dbReference>
<dbReference type="InterPro" id="IPR003661">
    <property type="entry name" value="HisK_dim/P_dom"/>
</dbReference>
<dbReference type="Pfam" id="PF01590">
    <property type="entry name" value="GAF"/>
    <property type="match status" value="1"/>
</dbReference>
<keyword evidence="5" id="KW-0418">Kinase</keyword>
<evidence type="ECO:0000259" key="7">
    <source>
        <dbReference type="PROSITE" id="PS50109"/>
    </source>
</evidence>
<dbReference type="Gene3D" id="3.30.450.40">
    <property type="match status" value="1"/>
</dbReference>
<dbReference type="InterPro" id="IPR003018">
    <property type="entry name" value="GAF"/>
</dbReference>
<gene>
    <name evidence="9" type="ORF">LEP1GSC195_0775</name>
</gene>
<feature type="domain" description="Response regulatory" evidence="8">
    <location>
        <begin position="442"/>
        <end position="556"/>
    </location>
</feature>
<dbReference type="InterPro" id="IPR003594">
    <property type="entry name" value="HATPase_dom"/>
</dbReference>
<dbReference type="SUPFAM" id="SSF55874">
    <property type="entry name" value="ATPase domain of HSP90 chaperone/DNA topoisomerase II/histidine kinase"/>
    <property type="match status" value="1"/>
</dbReference>
<dbReference type="SMART" id="SM00448">
    <property type="entry name" value="REC"/>
    <property type="match status" value="1"/>
</dbReference>